<evidence type="ECO:0000313" key="1">
    <source>
        <dbReference type="EMBL" id="RMZ94538.1"/>
    </source>
</evidence>
<keyword evidence="2" id="KW-1185">Reference proteome</keyword>
<gene>
    <name evidence="1" type="ORF">BpHYR1_022078</name>
</gene>
<reference evidence="1 2" key="1">
    <citation type="journal article" date="2018" name="Sci. Rep.">
        <title>Genomic signatures of local adaptation to the degree of environmental predictability in rotifers.</title>
        <authorList>
            <person name="Franch-Gras L."/>
            <person name="Hahn C."/>
            <person name="Garcia-Roger E.M."/>
            <person name="Carmona M.J."/>
            <person name="Serra M."/>
            <person name="Gomez A."/>
        </authorList>
    </citation>
    <scope>NUCLEOTIDE SEQUENCE [LARGE SCALE GENOMIC DNA]</scope>
    <source>
        <strain evidence="1">HYR1</strain>
    </source>
</reference>
<dbReference type="AlphaFoldDB" id="A0A3M7P635"/>
<comment type="caution">
    <text evidence="1">The sequence shown here is derived from an EMBL/GenBank/DDBJ whole genome shotgun (WGS) entry which is preliminary data.</text>
</comment>
<name>A0A3M7P635_BRAPC</name>
<evidence type="ECO:0000313" key="2">
    <source>
        <dbReference type="Proteomes" id="UP000276133"/>
    </source>
</evidence>
<sequence length="35" mass="4157">MTNIQDRCRNIMSQKHEKIAKILSQENKEGKRSKI</sequence>
<dbReference type="Proteomes" id="UP000276133">
    <property type="component" value="Unassembled WGS sequence"/>
</dbReference>
<organism evidence="1 2">
    <name type="scientific">Brachionus plicatilis</name>
    <name type="common">Marine rotifer</name>
    <name type="synonym">Brachionus muelleri</name>
    <dbReference type="NCBI Taxonomy" id="10195"/>
    <lineage>
        <taxon>Eukaryota</taxon>
        <taxon>Metazoa</taxon>
        <taxon>Spiralia</taxon>
        <taxon>Gnathifera</taxon>
        <taxon>Rotifera</taxon>
        <taxon>Eurotatoria</taxon>
        <taxon>Monogononta</taxon>
        <taxon>Pseudotrocha</taxon>
        <taxon>Ploima</taxon>
        <taxon>Brachionidae</taxon>
        <taxon>Brachionus</taxon>
    </lineage>
</organism>
<protein>
    <submittedName>
        <fullName evidence="1">Uncharacterized protein</fullName>
    </submittedName>
</protein>
<proteinExistence type="predicted"/>
<accession>A0A3M7P635</accession>
<dbReference type="EMBL" id="REGN01012978">
    <property type="protein sequence ID" value="RMZ94538.1"/>
    <property type="molecule type" value="Genomic_DNA"/>
</dbReference>